<evidence type="ECO:0000256" key="1">
    <source>
        <dbReference type="ARBA" id="ARBA00022737"/>
    </source>
</evidence>
<feature type="signal peptide" evidence="4">
    <location>
        <begin position="1"/>
        <end position="24"/>
    </location>
</feature>
<evidence type="ECO:0000256" key="4">
    <source>
        <dbReference type="SAM" id="SignalP"/>
    </source>
</evidence>
<feature type="region of interest" description="Disordered" evidence="2">
    <location>
        <begin position="642"/>
        <end position="667"/>
    </location>
</feature>
<dbReference type="InterPro" id="IPR050708">
    <property type="entry name" value="T6SS_VgrG/RHS"/>
</dbReference>
<organism evidence="6 7">
    <name type="scientific">Streptomyces roseoviridis</name>
    <dbReference type="NCBI Taxonomy" id="67361"/>
    <lineage>
        <taxon>Bacteria</taxon>
        <taxon>Bacillati</taxon>
        <taxon>Actinomycetota</taxon>
        <taxon>Actinomycetes</taxon>
        <taxon>Kitasatosporales</taxon>
        <taxon>Streptomycetaceae</taxon>
        <taxon>Streptomyces</taxon>
    </lineage>
</organism>
<dbReference type="Pfam" id="PF05593">
    <property type="entry name" value="RHS_repeat"/>
    <property type="match status" value="1"/>
</dbReference>
<feature type="domain" description="Teneurin-like YD-shell" evidence="5">
    <location>
        <begin position="1658"/>
        <end position="1857"/>
    </location>
</feature>
<feature type="region of interest" description="Disordered" evidence="2">
    <location>
        <begin position="1140"/>
        <end position="1159"/>
    </location>
</feature>
<evidence type="ECO:0000313" key="6">
    <source>
        <dbReference type="EMBL" id="MFB9555310.1"/>
    </source>
</evidence>
<name>A0ABV5QP72_9ACTN</name>
<keyword evidence="3" id="KW-1133">Transmembrane helix</keyword>
<dbReference type="InterPro" id="IPR056823">
    <property type="entry name" value="TEN-like_YD-shell"/>
</dbReference>
<protein>
    <submittedName>
        <fullName evidence="6">RHS repeat-associated core domain-containing protein</fullName>
    </submittedName>
</protein>
<comment type="caution">
    <text evidence="6">The sequence shown here is derived from an EMBL/GenBank/DDBJ whole genome shotgun (WGS) entry which is preliminary data.</text>
</comment>
<keyword evidence="1" id="KW-0677">Repeat</keyword>
<proteinExistence type="predicted"/>
<keyword evidence="3" id="KW-0812">Transmembrane</keyword>
<dbReference type="NCBIfam" id="TIGR03696">
    <property type="entry name" value="Rhs_assc_core"/>
    <property type="match status" value="1"/>
</dbReference>
<evidence type="ECO:0000256" key="3">
    <source>
        <dbReference type="SAM" id="Phobius"/>
    </source>
</evidence>
<dbReference type="InterPro" id="IPR031325">
    <property type="entry name" value="RHS_repeat"/>
</dbReference>
<keyword evidence="7" id="KW-1185">Reference proteome</keyword>
<dbReference type="PANTHER" id="PTHR32305">
    <property type="match status" value="1"/>
</dbReference>
<dbReference type="Proteomes" id="UP001589716">
    <property type="component" value="Unassembled WGS sequence"/>
</dbReference>
<sequence>MPRSALSGMVLVLTLALSGGVAQAVTPQAEAAGLPGFSRNPDPVKGKHAGKAKPLPADAARKAAVKTLGEVSWPARASAEVTLSAASGWAKAADGRTVKAPAQQAAKTRIGGLPVTVAPTTTKNRAAAGQHTPPATAPAKVRITSLGRDKAAPWGGAALLTVARADAGTSAAPVRLSLDYSAFADGAGGAYGSRLTLVQLPACVLTAAPGSKDCTAAPKTLAAVNDTQTRTVSADVTATSANAPTTVVYALTPTASSAKGNFKATQLAPSASWSVNNSSGGFSWSYPLRTVPTPGDIAPNIELGYSSQSADGRTAATNNQGSWIGEGFGYEPDYIERSYKPCSDDGHTGSGEQCWAYDNATVMLNGQSSTLVKSDKDGSWYFANDNGAKIQKLNGSTYATGNGDNDGEYWKITTTDGTEYYFGLNRLPGWTTGKEETQSTWTAPVFGDDSGEPCYNATFASAHCKQAWRWNLDYVKDRHGDVRSYFYTPETNHYALNGKTDVNGTAYHRAGFVKRIDYGQRDNAVYSTKAPARVVFTTVERCLPDATFDCAPAKFTTANAARWLDTPVDRHCAANTKCTLAQSTQTFWTTKRLTGITTQMSTSAVAGEYDDIDSWKFTHLFTDNGDATKSLWLSQIDHEGRAGSGTAPLPSVTFGGEPKMNRVDSDTDNTDPFYRFRLTTVTSETGAQLDITYAPRECTPTTLPQPGSSTKRCYPVIWTPPGAADAKTDWFHKYVVEQITDTDRTGGSDDLVTRYAYAGPAGWRYAEPNGITDPKYLTWSQWQGYGKVTVTGGNGQTMRSRTDYTYLQGLDGDKLPGTTTSTRVEKVKDSTGVEYTGSKEFTGVEIEEQAYDLAVGGKAVSKTITEPWKTETATQTKTWATTKATVVAPGATRVYHLQSDNTWTQTKSVPTYDTTVPGTRLKHTDDFGDVTTTDDDKCVRPSYADVPAQHVYDQVSRKETVTVHCGVTPDRRTQVVSDEKTTYNTAGDVIKSERLTAHDGTTPTYQVTSTTEVDGFGRPTLVKDADLKPTRTTYTDTNGLLTRTTVTNALGHVTVTDYAPAWGAASGVTDPNKKRTDLAYDALGRLISVWHANRAKTSTPSVKYSYNVHRDKPVAVKTETLRNDGSYEATYQLYDSLLRPRQTQSPGAGGTSLVSDTWYDGTGKTKKSNATYNAAQAPSDELILVADGLTGSQTRYEYDGLGRTTAEISLVAGVEQWRTTTAYDGTAVHVDPPVGGVPTTTINDIHGRVKELRHYRTTSPEPVGPGTQYDTIRYTYTKRGQLESVTDSQNNTWRYGYDQLGRKTSVQDPDAGTTTTEYDNLDRPKWTLDAREKKISITYDALGRETGTWEGDAGTGTRLTENLYDNTGYLGQPWASIRYVNGVEAYSTYVQTRDALYRPERTDYYVAAGVDSKLQGTYSFTTMYGLDGNVTSTAMPAAGKLPVETFAYTYDELRRPDTMSSTSGYVKDTLYTPTGQLKGLVLSNGNGRTVQQSFTYEKGTDRLIGSTVDIEGVTGPAKATAYSYDQSGNVMSITDTAEAVADVQCFAYDAGQRLAEAWTPAATGDAATGSGTVGSTQDGKAPAACAAAPGANPLGGPASYWKSYVTDSIGNRTKDVTHDPGLDASKDTTRTFTYGEEAAGPHAVTKVTETGPAGPRTSTYHYDESGNTDTRTFGTDTQKVEWNAEGKPAKITEPGGGVSTFLYDADGNRVVRQDLSGTTLYLPGMELKLPAGGTAVEGTRYYSFAGQTIAVRQDDGDLYFQGADHQGTGLVVIAAATGLVTRRRLDPYGNARSASTGTWPSDQGFVGGTVDTQSGLTHVGAREYDPSLGKFISVDPIMDPQDPAQMNAYSYAHNSPVTKSDPTGLRPDGPVGGNGVADYYWAKERGMTTGYYTKKNGSYDWHQTARTDADSQRKYRAYRANPRHYKVYHYDAKQVEAARKAADKRAAERRAAEAARKSQAEDKGWFHDTFATWDGWKNRVLPVVGFGICVIASAGACIAAGAVIAVGKFGVDYALTGEADVAALGKDLAWTAVGGGVAAGVGRSVGGAATWAEAYGANAISRVPQAIKTKVPGVRGVGGSPKSWTTVNNPKGAIDWGATYGNMGLNAAFNTAFCGASNASLGSYAGGC</sequence>
<reference evidence="6 7" key="1">
    <citation type="submission" date="2024-09" db="EMBL/GenBank/DDBJ databases">
        <authorList>
            <person name="Sun Q."/>
            <person name="Mori K."/>
        </authorList>
    </citation>
    <scope>NUCLEOTIDE SEQUENCE [LARGE SCALE GENOMIC DNA]</scope>
    <source>
        <strain evidence="6 7">JCM 4414</strain>
    </source>
</reference>
<dbReference type="InterPro" id="IPR006530">
    <property type="entry name" value="YD"/>
</dbReference>
<dbReference type="Pfam" id="PF25023">
    <property type="entry name" value="TEN_YD-shell"/>
    <property type="match status" value="1"/>
</dbReference>
<accession>A0ABV5QP72</accession>
<feature type="transmembrane region" description="Helical" evidence="3">
    <location>
        <begin position="1980"/>
        <end position="2006"/>
    </location>
</feature>
<dbReference type="InterPro" id="IPR022385">
    <property type="entry name" value="Rhs_assc_core"/>
</dbReference>
<keyword evidence="3" id="KW-0472">Membrane</keyword>
<dbReference type="NCBIfam" id="TIGR01643">
    <property type="entry name" value="YD_repeat_2x"/>
    <property type="match status" value="2"/>
</dbReference>
<keyword evidence="4" id="KW-0732">Signal</keyword>
<evidence type="ECO:0000256" key="2">
    <source>
        <dbReference type="SAM" id="MobiDB-lite"/>
    </source>
</evidence>
<dbReference type="EMBL" id="JBHMCT010000008">
    <property type="protein sequence ID" value="MFB9555310.1"/>
    <property type="molecule type" value="Genomic_DNA"/>
</dbReference>
<gene>
    <name evidence="6" type="ORF">ACFFTP_14060</name>
</gene>
<evidence type="ECO:0000259" key="5">
    <source>
        <dbReference type="Pfam" id="PF25023"/>
    </source>
</evidence>
<feature type="region of interest" description="Disordered" evidence="2">
    <location>
        <begin position="1563"/>
        <end position="1584"/>
    </location>
</feature>
<dbReference type="PANTHER" id="PTHR32305:SF17">
    <property type="entry name" value="TRNA NUCLEASE WAPA"/>
    <property type="match status" value="1"/>
</dbReference>
<feature type="chain" id="PRO_5045769184" evidence="4">
    <location>
        <begin position="25"/>
        <end position="2128"/>
    </location>
</feature>
<dbReference type="Gene3D" id="2.180.10.10">
    <property type="entry name" value="RHS repeat-associated core"/>
    <property type="match status" value="2"/>
</dbReference>
<feature type="compositionally biased region" description="Polar residues" evidence="2">
    <location>
        <begin position="1656"/>
        <end position="1674"/>
    </location>
</feature>
<feature type="region of interest" description="Disordered" evidence="2">
    <location>
        <begin position="1646"/>
        <end position="1674"/>
    </location>
</feature>
<evidence type="ECO:0000313" key="7">
    <source>
        <dbReference type="Proteomes" id="UP001589716"/>
    </source>
</evidence>
<feature type="region of interest" description="Disordered" evidence="2">
    <location>
        <begin position="32"/>
        <end position="56"/>
    </location>
</feature>